<accession>A0A0K2U8B8</accession>
<name>A0A0K2U8B8_LEPSM</name>
<protein>
    <submittedName>
        <fullName evidence="1">Uncharacterized protein</fullName>
    </submittedName>
</protein>
<proteinExistence type="predicted"/>
<reference evidence="1" key="1">
    <citation type="submission" date="2014-05" db="EMBL/GenBank/DDBJ databases">
        <authorList>
            <person name="Chronopoulou M."/>
        </authorList>
    </citation>
    <scope>NUCLEOTIDE SEQUENCE</scope>
    <source>
        <tissue evidence="1">Whole organism</tissue>
    </source>
</reference>
<sequence length="52" mass="5946">MNRLYTPTVVLGYEGCLNLNSFFFSKSNNISLKKCAKIIGWGKSNFEFFGLF</sequence>
<dbReference type="AlphaFoldDB" id="A0A0K2U8B8"/>
<dbReference type="EMBL" id="HACA01016836">
    <property type="protein sequence ID" value="CDW34197.1"/>
    <property type="molecule type" value="Transcribed_RNA"/>
</dbReference>
<organism evidence="1">
    <name type="scientific">Lepeophtheirus salmonis</name>
    <name type="common">Salmon louse</name>
    <name type="synonym">Caligus salmonis</name>
    <dbReference type="NCBI Taxonomy" id="72036"/>
    <lineage>
        <taxon>Eukaryota</taxon>
        <taxon>Metazoa</taxon>
        <taxon>Ecdysozoa</taxon>
        <taxon>Arthropoda</taxon>
        <taxon>Crustacea</taxon>
        <taxon>Multicrustacea</taxon>
        <taxon>Hexanauplia</taxon>
        <taxon>Copepoda</taxon>
        <taxon>Siphonostomatoida</taxon>
        <taxon>Caligidae</taxon>
        <taxon>Lepeophtheirus</taxon>
    </lineage>
</organism>
<evidence type="ECO:0000313" key="1">
    <source>
        <dbReference type="EMBL" id="CDW34197.1"/>
    </source>
</evidence>